<keyword evidence="1" id="KW-0472">Membrane</keyword>
<keyword evidence="1" id="KW-0812">Transmembrane</keyword>
<keyword evidence="3" id="KW-1185">Reference proteome</keyword>
<keyword evidence="1" id="KW-1133">Transmembrane helix</keyword>
<gene>
    <name evidence="2" type="ORF">TAV2_LOCUS14941</name>
</gene>
<feature type="transmembrane region" description="Helical" evidence="1">
    <location>
        <begin position="20"/>
        <end position="46"/>
    </location>
</feature>
<sequence length="90" mass="10396">MAASSHLFAFPSRLHTASPFLCNILLISQFIFDIVDTILFLILILLSTRVSFSRTKPESSSYRCEIMPGQSELRFERFRFFVGDYQRNPG</sequence>
<evidence type="ECO:0000313" key="3">
    <source>
        <dbReference type="Proteomes" id="UP000836841"/>
    </source>
</evidence>
<dbReference type="Proteomes" id="UP000836841">
    <property type="component" value="Chromosome 4"/>
</dbReference>
<evidence type="ECO:0000256" key="1">
    <source>
        <dbReference type="SAM" id="Phobius"/>
    </source>
</evidence>
<organism evidence="2 3">
    <name type="scientific">Thlaspi arvense</name>
    <name type="common">Field penny-cress</name>
    <dbReference type="NCBI Taxonomy" id="13288"/>
    <lineage>
        <taxon>Eukaryota</taxon>
        <taxon>Viridiplantae</taxon>
        <taxon>Streptophyta</taxon>
        <taxon>Embryophyta</taxon>
        <taxon>Tracheophyta</taxon>
        <taxon>Spermatophyta</taxon>
        <taxon>Magnoliopsida</taxon>
        <taxon>eudicotyledons</taxon>
        <taxon>Gunneridae</taxon>
        <taxon>Pentapetalae</taxon>
        <taxon>rosids</taxon>
        <taxon>malvids</taxon>
        <taxon>Brassicales</taxon>
        <taxon>Brassicaceae</taxon>
        <taxon>Thlaspideae</taxon>
        <taxon>Thlaspi</taxon>
    </lineage>
</organism>
<dbReference type="EMBL" id="OU466860">
    <property type="protein sequence ID" value="CAH2059349.1"/>
    <property type="molecule type" value="Genomic_DNA"/>
</dbReference>
<protein>
    <submittedName>
        <fullName evidence="2">Uncharacterized protein</fullName>
    </submittedName>
</protein>
<reference evidence="2 3" key="1">
    <citation type="submission" date="2022-03" db="EMBL/GenBank/DDBJ databases">
        <authorList>
            <person name="Nunn A."/>
            <person name="Chopra R."/>
            <person name="Nunn A."/>
            <person name="Contreras Garrido A."/>
        </authorList>
    </citation>
    <scope>NUCLEOTIDE SEQUENCE [LARGE SCALE GENOMIC DNA]</scope>
</reference>
<accession>A0AAU9SBX1</accession>
<proteinExistence type="predicted"/>
<evidence type="ECO:0000313" key="2">
    <source>
        <dbReference type="EMBL" id="CAH2059349.1"/>
    </source>
</evidence>
<dbReference type="AlphaFoldDB" id="A0AAU9SBX1"/>
<name>A0AAU9SBX1_THLAR</name>